<reference evidence="1" key="1">
    <citation type="submission" date="2022-12" db="EMBL/GenBank/DDBJ databases">
        <authorList>
            <person name="Petersen C."/>
        </authorList>
    </citation>
    <scope>NUCLEOTIDE SEQUENCE</scope>
    <source>
        <strain evidence="1">IBT 16125</strain>
    </source>
</reference>
<gene>
    <name evidence="1" type="ORF">N7458_008181</name>
</gene>
<dbReference type="GeneID" id="81601806"/>
<keyword evidence="2" id="KW-1185">Reference proteome</keyword>
<evidence type="ECO:0000313" key="2">
    <source>
        <dbReference type="Proteomes" id="UP001213681"/>
    </source>
</evidence>
<dbReference type="AlphaFoldDB" id="A0AAD6G0Y0"/>
<comment type="caution">
    <text evidence="1">The sequence shown here is derived from an EMBL/GenBank/DDBJ whole genome shotgun (WGS) entry which is preliminary data.</text>
</comment>
<reference evidence="1" key="2">
    <citation type="journal article" date="2023" name="IMA Fungus">
        <title>Comparative genomic study of the Penicillium genus elucidates a diverse pangenome and 15 lateral gene transfer events.</title>
        <authorList>
            <person name="Petersen C."/>
            <person name="Sorensen T."/>
            <person name="Nielsen M.R."/>
            <person name="Sondergaard T.E."/>
            <person name="Sorensen J.L."/>
            <person name="Fitzpatrick D.A."/>
            <person name="Frisvad J.C."/>
            <person name="Nielsen K.L."/>
        </authorList>
    </citation>
    <scope>NUCLEOTIDE SEQUENCE</scope>
    <source>
        <strain evidence="1">IBT 16125</strain>
    </source>
</reference>
<proteinExistence type="predicted"/>
<name>A0AAD6G0Y0_9EURO</name>
<protein>
    <submittedName>
        <fullName evidence="1">Uncharacterized protein</fullName>
    </submittedName>
</protein>
<accession>A0AAD6G0Y0</accession>
<dbReference type="RefSeq" id="XP_056764389.1">
    <property type="nucleotide sequence ID" value="XM_056911563.1"/>
</dbReference>
<evidence type="ECO:0000313" key="1">
    <source>
        <dbReference type="EMBL" id="KAJ5444309.1"/>
    </source>
</evidence>
<sequence length="130" mass="14327">MYFDHFTVPDTLTFIYLKLDTISSPAITPKPGQSTYGATMAGPSEEEIFQESIQKALAPVLSELSAPQPTDLDIHASERVIKDLTTKPTIKDMEIGTSIPVAKEMTAEEREVLVQTLIHGLDNLLENQVL</sequence>
<dbReference type="EMBL" id="JAPVEA010000007">
    <property type="protein sequence ID" value="KAJ5444309.1"/>
    <property type="molecule type" value="Genomic_DNA"/>
</dbReference>
<dbReference type="Proteomes" id="UP001213681">
    <property type="component" value="Unassembled WGS sequence"/>
</dbReference>
<organism evidence="1 2">
    <name type="scientific">Penicillium daleae</name>
    <dbReference type="NCBI Taxonomy" id="63821"/>
    <lineage>
        <taxon>Eukaryota</taxon>
        <taxon>Fungi</taxon>
        <taxon>Dikarya</taxon>
        <taxon>Ascomycota</taxon>
        <taxon>Pezizomycotina</taxon>
        <taxon>Eurotiomycetes</taxon>
        <taxon>Eurotiomycetidae</taxon>
        <taxon>Eurotiales</taxon>
        <taxon>Aspergillaceae</taxon>
        <taxon>Penicillium</taxon>
    </lineage>
</organism>